<dbReference type="AlphaFoldDB" id="A0A540LSJ6"/>
<protein>
    <submittedName>
        <fullName evidence="3">Uncharacterized protein</fullName>
    </submittedName>
</protein>
<keyword evidence="2" id="KW-1133">Transmembrane helix</keyword>
<proteinExistence type="predicted"/>
<organism evidence="3 4">
    <name type="scientific">Malus baccata</name>
    <name type="common">Siberian crab apple</name>
    <name type="synonym">Pyrus baccata</name>
    <dbReference type="NCBI Taxonomy" id="106549"/>
    <lineage>
        <taxon>Eukaryota</taxon>
        <taxon>Viridiplantae</taxon>
        <taxon>Streptophyta</taxon>
        <taxon>Embryophyta</taxon>
        <taxon>Tracheophyta</taxon>
        <taxon>Spermatophyta</taxon>
        <taxon>Magnoliopsida</taxon>
        <taxon>eudicotyledons</taxon>
        <taxon>Gunneridae</taxon>
        <taxon>Pentapetalae</taxon>
        <taxon>rosids</taxon>
        <taxon>fabids</taxon>
        <taxon>Rosales</taxon>
        <taxon>Rosaceae</taxon>
        <taxon>Amygdaloideae</taxon>
        <taxon>Maleae</taxon>
        <taxon>Malus</taxon>
    </lineage>
</organism>
<dbReference type="EMBL" id="VIEB01000477">
    <property type="protein sequence ID" value="TQD89483.1"/>
    <property type="molecule type" value="Genomic_DNA"/>
</dbReference>
<keyword evidence="4" id="KW-1185">Reference proteome</keyword>
<feature type="transmembrane region" description="Helical" evidence="2">
    <location>
        <begin position="86"/>
        <end position="103"/>
    </location>
</feature>
<feature type="compositionally biased region" description="Acidic residues" evidence="1">
    <location>
        <begin position="34"/>
        <end position="50"/>
    </location>
</feature>
<accession>A0A540LSJ6</accession>
<keyword evidence="2" id="KW-0472">Membrane</keyword>
<evidence type="ECO:0000256" key="1">
    <source>
        <dbReference type="SAM" id="MobiDB-lite"/>
    </source>
</evidence>
<dbReference type="STRING" id="106549.A0A540LSJ6"/>
<evidence type="ECO:0000313" key="4">
    <source>
        <dbReference type="Proteomes" id="UP000315295"/>
    </source>
</evidence>
<reference evidence="3 4" key="1">
    <citation type="journal article" date="2019" name="G3 (Bethesda)">
        <title>Sequencing of a Wild Apple (Malus baccata) Genome Unravels the Differences Between Cultivated and Wild Apple Species Regarding Disease Resistance and Cold Tolerance.</title>
        <authorList>
            <person name="Chen X."/>
        </authorList>
    </citation>
    <scope>NUCLEOTIDE SEQUENCE [LARGE SCALE GENOMIC DNA]</scope>
    <source>
        <strain evidence="4">cv. Shandingzi</strain>
        <tissue evidence="3">Leaves</tissue>
    </source>
</reference>
<feature type="region of interest" description="Disordered" evidence="1">
    <location>
        <begin position="19"/>
        <end position="50"/>
    </location>
</feature>
<dbReference type="Proteomes" id="UP000315295">
    <property type="component" value="Unassembled WGS sequence"/>
</dbReference>
<evidence type="ECO:0000313" key="3">
    <source>
        <dbReference type="EMBL" id="TQD89483.1"/>
    </source>
</evidence>
<name>A0A540LSJ6_MALBA</name>
<gene>
    <name evidence="3" type="ORF">C1H46_024949</name>
</gene>
<keyword evidence="2" id="KW-0812">Transmembrane</keyword>
<evidence type="ECO:0000256" key="2">
    <source>
        <dbReference type="SAM" id="Phobius"/>
    </source>
</evidence>
<sequence length="109" mass="12560">MLLLGQFCSDDEPIAYSLESDKLETGSIESIGGEGEEDEEEEPVDEPDDAMEEDAVNPTAVFCIRLKQPKSNLQHKMSIPELCYNFRYLFLGLIALLLRYFWYRCEEDL</sequence>
<comment type="caution">
    <text evidence="3">The sequence shown here is derived from an EMBL/GenBank/DDBJ whole genome shotgun (WGS) entry which is preliminary data.</text>
</comment>